<organism evidence="2 3">
    <name type="scientific">Trichogramma kaykai</name>
    <dbReference type="NCBI Taxonomy" id="54128"/>
    <lineage>
        <taxon>Eukaryota</taxon>
        <taxon>Metazoa</taxon>
        <taxon>Ecdysozoa</taxon>
        <taxon>Arthropoda</taxon>
        <taxon>Hexapoda</taxon>
        <taxon>Insecta</taxon>
        <taxon>Pterygota</taxon>
        <taxon>Neoptera</taxon>
        <taxon>Endopterygota</taxon>
        <taxon>Hymenoptera</taxon>
        <taxon>Apocrita</taxon>
        <taxon>Proctotrupomorpha</taxon>
        <taxon>Chalcidoidea</taxon>
        <taxon>Trichogrammatidae</taxon>
        <taxon>Trichogramma</taxon>
    </lineage>
</organism>
<dbReference type="Proteomes" id="UP001627154">
    <property type="component" value="Unassembled WGS sequence"/>
</dbReference>
<dbReference type="InterPro" id="IPR016024">
    <property type="entry name" value="ARM-type_fold"/>
</dbReference>
<dbReference type="AlphaFoldDB" id="A0ABD2WA65"/>
<feature type="compositionally biased region" description="Polar residues" evidence="1">
    <location>
        <begin position="160"/>
        <end position="198"/>
    </location>
</feature>
<comment type="caution">
    <text evidence="2">The sequence shown here is derived from an EMBL/GenBank/DDBJ whole genome shotgun (WGS) entry which is preliminary data.</text>
</comment>
<proteinExistence type="predicted"/>
<dbReference type="EMBL" id="JBJJXI010000122">
    <property type="protein sequence ID" value="KAL3389751.1"/>
    <property type="molecule type" value="Genomic_DNA"/>
</dbReference>
<reference evidence="2 3" key="1">
    <citation type="journal article" date="2024" name="bioRxiv">
        <title>A reference genome for Trichogramma kaykai: A tiny desert-dwelling parasitoid wasp with competing sex-ratio distorters.</title>
        <authorList>
            <person name="Culotta J."/>
            <person name="Lindsey A.R."/>
        </authorList>
    </citation>
    <scope>NUCLEOTIDE SEQUENCE [LARGE SCALE GENOMIC DNA]</scope>
    <source>
        <strain evidence="2 3">KSX58</strain>
    </source>
</reference>
<feature type="region of interest" description="Disordered" evidence="1">
    <location>
        <begin position="153"/>
        <end position="204"/>
    </location>
</feature>
<evidence type="ECO:0000313" key="3">
    <source>
        <dbReference type="Proteomes" id="UP001627154"/>
    </source>
</evidence>
<gene>
    <name evidence="2" type="ORF">TKK_015114</name>
</gene>
<evidence type="ECO:0000313" key="2">
    <source>
        <dbReference type="EMBL" id="KAL3389751.1"/>
    </source>
</evidence>
<protein>
    <submittedName>
        <fullName evidence="2">Uncharacterized protein</fullName>
    </submittedName>
</protein>
<name>A0ABD2WA65_9HYME</name>
<evidence type="ECO:0000256" key="1">
    <source>
        <dbReference type="SAM" id="MobiDB-lite"/>
    </source>
</evidence>
<dbReference type="SUPFAM" id="SSF48371">
    <property type="entry name" value="ARM repeat"/>
    <property type="match status" value="1"/>
</dbReference>
<sequence length="613" mass="69690">MKFAIIVCRDSKRKQHCKPIQVIYENKKDYNHIVPQHMSDFVKNQIYYVYWSVCGKKCKAEEKCCSYYDCIIVALGESEKEAWENAEKNSYRLIWKPKFESSESTDTQNEVENSQKKKLNQIKQQVIKESKKIRTDAVLLKYKATKLLNSRTPLVDKVQNEPNTDTQNEPNTDTQNELNTDTQNEPNTDTQNDPSPHKSSLAKRQIQGQQALFLTKMIILVLGLGLDMSRRQVQGLGPNLHLYLGRGLGPGLSPGLAQGLAQGLGSKLWQSFDPTFDPSFGPGLDQNLSPGLGPGLDRNLNLGLDPDLVLDHVVRGLNVLFSDFTFGRVHVLGPTFLCLQIFFSPKSLGHVLGHAFRLMPLYHVHVLCHIVSILMVLISPNLLVHVLSHVIQCLEVPFSSNPLVHALSHALPCLEFLVSALPPKDQLQMIPFSLMPLNHVHVLRYVVWILMVLFSPNPLDHVPSFPLLLNHFQQEEEDISPENESKSKWQMLMVHLGQNVFVQQQTYEMMKRCSRVGLYRRDLARAIWGDGKEFANQCLTPDGITTIYPELGPVKIFNPNRIELYLSLIDDYLRDHLSADAVYTRFNTLHTATEHLCKHVHDVRRSIFNAIGQ</sequence>
<accession>A0ABD2WA65</accession>
<keyword evidence="3" id="KW-1185">Reference proteome</keyword>